<comment type="caution">
    <text evidence="2">The sequence shown here is derived from an EMBL/GenBank/DDBJ whole genome shotgun (WGS) entry which is preliminary data.</text>
</comment>
<feature type="domain" description="NTP pyrophosphohydrolase MazG-like" evidence="1">
    <location>
        <begin position="26"/>
        <end position="85"/>
    </location>
</feature>
<dbReference type="SUPFAM" id="SSF101386">
    <property type="entry name" value="all-alpha NTP pyrophosphatases"/>
    <property type="match status" value="1"/>
</dbReference>
<dbReference type="PANTHER" id="PTHR42702">
    <property type="entry name" value="NUCLEOTIDE PYROPHOSPHOHYDROLASE"/>
    <property type="match status" value="1"/>
</dbReference>
<evidence type="ECO:0000313" key="2">
    <source>
        <dbReference type="EMBL" id="PGQ05671.1"/>
    </source>
</evidence>
<dbReference type="Pfam" id="PF03819">
    <property type="entry name" value="MazG"/>
    <property type="match status" value="1"/>
</dbReference>
<dbReference type="PANTHER" id="PTHR42702:SF1">
    <property type="entry name" value="REGULATORY PROTEIN FOR BETA-LACTAMASE"/>
    <property type="match status" value="1"/>
</dbReference>
<dbReference type="Gene3D" id="1.10.287.1080">
    <property type="entry name" value="MazG-like"/>
    <property type="match status" value="1"/>
</dbReference>
<dbReference type="InterPro" id="IPR004518">
    <property type="entry name" value="MazG-like_dom"/>
</dbReference>
<dbReference type="RefSeq" id="WP_097832599.1">
    <property type="nucleotide sequence ID" value="NZ_CP089518.1"/>
</dbReference>
<dbReference type="PIRSF" id="PIRSF036521">
    <property type="entry name" value="UCP036521_pph"/>
    <property type="match status" value="1"/>
</dbReference>
<proteinExistence type="predicted"/>
<dbReference type="EMBL" id="NUJQ01000044">
    <property type="protein sequence ID" value="PGQ05671.1"/>
    <property type="molecule type" value="Genomic_DNA"/>
</dbReference>
<accession>A0A2B1DB27</accession>
<name>A0A2B1DB27_BACCE</name>
<dbReference type="Proteomes" id="UP000221438">
    <property type="component" value="Unassembled WGS sequence"/>
</dbReference>
<protein>
    <submittedName>
        <fullName evidence="2">Pyrophosphatase</fullName>
    </submittedName>
</protein>
<gene>
    <name evidence="2" type="ORF">COA08_25240</name>
</gene>
<dbReference type="AlphaFoldDB" id="A0A2B1DB27"/>
<sequence>MNISEFQRYVASFSKEKGFQHTTIEERTMYAMAELGELAEVILKRDKIQDSKREIGLEMFDVIWNVCDLANKLNIDLEKAFEEKMMINKKREW</sequence>
<evidence type="ECO:0000259" key="1">
    <source>
        <dbReference type="Pfam" id="PF03819"/>
    </source>
</evidence>
<evidence type="ECO:0000313" key="3">
    <source>
        <dbReference type="Proteomes" id="UP000221438"/>
    </source>
</evidence>
<dbReference type="InterPro" id="IPR011411">
    <property type="entry name" value="MazG-related_YvdC"/>
</dbReference>
<reference evidence="2 3" key="1">
    <citation type="submission" date="2017-09" db="EMBL/GenBank/DDBJ databases">
        <title>Large-scale bioinformatics analysis of Bacillus genomes uncovers conserved roles of natural products in bacterial physiology.</title>
        <authorList>
            <consortium name="Agbiome Team Llc"/>
            <person name="Bleich R.M."/>
            <person name="Grubbs K.J."/>
            <person name="Santa Maria K.C."/>
            <person name="Allen S.E."/>
            <person name="Farag S."/>
            <person name="Shank E.A."/>
            <person name="Bowers A."/>
        </authorList>
    </citation>
    <scope>NUCLEOTIDE SEQUENCE [LARGE SCALE GENOMIC DNA]</scope>
    <source>
        <strain evidence="2 3">AFS046104</strain>
    </source>
</reference>
<organism evidence="2 3">
    <name type="scientific">Bacillus cereus</name>
    <dbReference type="NCBI Taxonomy" id="1396"/>
    <lineage>
        <taxon>Bacteria</taxon>
        <taxon>Bacillati</taxon>
        <taxon>Bacillota</taxon>
        <taxon>Bacilli</taxon>
        <taxon>Bacillales</taxon>
        <taxon>Bacillaceae</taxon>
        <taxon>Bacillus</taxon>
        <taxon>Bacillus cereus group</taxon>
    </lineage>
</organism>